<comment type="catalytic activity">
    <reaction evidence="14">
        <text>L-aspartyl-L-lysine(out) = L-aspartyl-L-lysine(in)</text>
        <dbReference type="Rhea" id="RHEA:79411"/>
        <dbReference type="ChEBI" id="CHEBI:229953"/>
    </reaction>
</comment>
<evidence type="ECO:0000313" key="29">
    <source>
        <dbReference type="Proteomes" id="UP000092462"/>
    </source>
</evidence>
<feature type="transmembrane region" description="Helical" evidence="26">
    <location>
        <begin position="412"/>
        <end position="436"/>
    </location>
</feature>
<evidence type="ECO:0000256" key="9">
    <source>
        <dbReference type="ARBA" id="ARBA00044878"/>
    </source>
</evidence>
<evidence type="ECO:0000256" key="20">
    <source>
        <dbReference type="ARBA" id="ARBA00044924"/>
    </source>
</evidence>
<evidence type="ECO:0000256" key="1">
    <source>
        <dbReference type="ARBA" id="ARBA00004155"/>
    </source>
</evidence>
<keyword evidence="5 26" id="KW-1133">Transmembrane helix</keyword>
<feature type="compositionally biased region" description="Basic and acidic residues" evidence="25">
    <location>
        <begin position="9"/>
        <end position="20"/>
    </location>
</feature>
<feature type="transmembrane region" description="Helical" evidence="26">
    <location>
        <begin position="259"/>
        <end position="282"/>
    </location>
</feature>
<dbReference type="VEuPathDB" id="VectorBase:PPAPM1_008250"/>
<proteinExistence type="inferred from homology"/>
<comment type="catalytic activity">
    <reaction evidence="16">
        <text>L-lysyl-L-lysine(out) = L-lysyl-L-lysine(in)</text>
        <dbReference type="Rhea" id="RHEA:79403"/>
        <dbReference type="ChEBI" id="CHEBI:229956"/>
    </reaction>
</comment>
<evidence type="ECO:0000256" key="5">
    <source>
        <dbReference type="ARBA" id="ARBA00022989"/>
    </source>
</evidence>
<evidence type="ECO:0000256" key="4">
    <source>
        <dbReference type="ARBA" id="ARBA00022692"/>
    </source>
</evidence>
<comment type="catalytic activity">
    <reaction evidence="17">
        <text>L-arginyl-glycine(out) = L-arginyl-glycine(in)</text>
        <dbReference type="Rhea" id="RHEA:79391"/>
        <dbReference type="ChEBI" id="CHEBI:229955"/>
    </reaction>
</comment>
<evidence type="ECO:0000256" key="2">
    <source>
        <dbReference type="ARBA" id="ARBA00008335"/>
    </source>
</evidence>
<evidence type="ECO:0000313" key="28">
    <source>
        <dbReference type="EnsemblMetazoa" id="PPAI004917-PA"/>
    </source>
</evidence>
<comment type="function">
    <text evidence="23">Lysosomal dipeptide uniporter that selectively exports lysine, arginine or histidine-containing dipeptides with a net positive charge from the lysosome lumen into the cytosol. Could play a role in a specific type of protein O-glycosylation indirectly regulating macrophages migration and tissue invasion. Also essential for liver homeostasis.</text>
</comment>
<dbReference type="InterPro" id="IPR020846">
    <property type="entry name" value="MFS_dom"/>
</dbReference>
<evidence type="ECO:0000256" key="23">
    <source>
        <dbReference type="ARBA" id="ARBA00045709"/>
    </source>
</evidence>
<dbReference type="InterPro" id="IPR011701">
    <property type="entry name" value="MFS"/>
</dbReference>
<dbReference type="EMBL" id="AJVK01000643">
    <property type="status" value="NOT_ANNOTATED_CDS"/>
    <property type="molecule type" value="Genomic_DNA"/>
</dbReference>
<comment type="catalytic activity">
    <reaction evidence="13">
        <text>L-alpha-aminoacyl-L-lysine(out) = L-alpha-aminoacyl-L-lysine(in)</text>
        <dbReference type="Rhea" id="RHEA:79383"/>
        <dbReference type="ChEBI" id="CHEBI:229966"/>
    </reaction>
</comment>
<evidence type="ECO:0000256" key="14">
    <source>
        <dbReference type="ARBA" id="ARBA00044898"/>
    </source>
</evidence>
<dbReference type="InterPro" id="IPR036259">
    <property type="entry name" value="MFS_trans_sf"/>
</dbReference>
<evidence type="ECO:0000256" key="24">
    <source>
        <dbReference type="ARBA" id="ARBA00046376"/>
    </source>
</evidence>
<name>A0A1B0DB20_PHLPP</name>
<protein>
    <recommendedName>
        <fullName evidence="21">Lysosomal dipeptide transporter MFSD1</fullName>
    </recommendedName>
    <alternativeName>
        <fullName evidence="22">Major facilitator superfamily domain-containing protein 1</fullName>
    </alternativeName>
</protein>
<comment type="subcellular location">
    <subcellularLocation>
        <location evidence="1">Lysosome membrane</location>
        <topology evidence="1">Multi-pass membrane protein</topology>
    </subcellularLocation>
</comment>
<evidence type="ECO:0000256" key="8">
    <source>
        <dbReference type="ARBA" id="ARBA00044876"/>
    </source>
</evidence>
<keyword evidence="3" id="KW-0813">Transport</keyword>
<feature type="transmembrane region" description="Helical" evidence="26">
    <location>
        <begin position="50"/>
        <end position="67"/>
    </location>
</feature>
<keyword evidence="6 26" id="KW-0472">Membrane</keyword>
<feature type="transmembrane region" description="Helical" evidence="26">
    <location>
        <begin position="302"/>
        <end position="319"/>
    </location>
</feature>
<evidence type="ECO:0000256" key="11">
    <source>
        <dbReference type="ARBA" id="ARBA00044884"/>
    </source>
</evidence>
<evidence type="ECO:0000256" key="15">
    <source>
        <dbReference type="ARBA" id="ARBA00044899"/>
    </source>
</evidence>
<evidence type="ECO:0000256" key="3">
    <source>
        <dbReference type="ARBA" id="ARBA00022448"/>
    </source>
</evidence>
<comment type="similarity">
    <text evidence="2">Belongs to the major facilitator superfamily.</text>
</comment>
<dbReference type="PANTHER" id="PTHR23512:SF3">
    <property type="entry name" value="MAJOR FACILITATOR SUPERFAMILY DOMAIN-CONTAINING PROTEIN 1"/>
    <property type="match status" value="1"/>
</dbReference>
<sequence length="503" mass="55816">MHSQDEDESRVPILHESDRPEDGEDNELDEELTGCAASPCCNPSHTCHRFIALIFMCLLGFALQDNFKNDLGMSTSQFVMLYSIYSWPNVVLCFIGGFLLDRVFGIRFGTIIYMFILLIGQLLFAMGGILNMFWLMVVGRFIFGIGAESLAVAQNNYAVLWFKGKELNMVFGLQLSFARLGSTVNFLVMEPVYKYVNQFYKGHMCAGVVLLLASLTCVMSMICALVLGWMDGRAQRILKRNDNPTGEIAKLTDVKTFRVTFWMVSVICVAYYVAIFPFIALGKVFFIRKFDYSPEDANTVNSIVYIISAIASPLMGLVVDKTGKNVLWVFVSIITTIVAHAILGFTFANPYIGVIIMGMGYSMLASSLWPLVALIVPEYQLGTAYGICQSVQNLGLAVISMLAGMVVDHGGFMMLEIFFMGWLSVALIATIVIWLYDINNKGILNLTPGQRENHPDNLLNIGKFSHAEVEHIEAPSAAGTSYSPTSVRNRFAGHPDQQPLLPD</sequence>
<evidence type="ECO:0000256" key="7">
    <source>
        <dbReference type="ARBA" id="ARBA00023228"/>
    </source>
</evidence>
<comment type="catalytic activity">
    <reaction evidence="12">
        <text>L-lysyl-L-alpha-amino acid(out) = L-lysyl-L-alpha-amino acid(in)</text>
        <dbReference type="Rhea" id="RHEA:79387"/>
        <dbReference type="ChEBI" id="CHEBI:229965"/>
    </reaction>
</comment>
<dbReference type="EnsemblMetazoa" id="PPAI004917-RA">
    <property type="protein sequence ID" value="PPAI004917-PA"/>
    <property type="gene ID" value="PPAI004917"/>
</dbReference>
<evidence type="ECO:0000256" key="6">
    <source>
        <dbReference type="ARBA" id="ARBA00023136"/>
    </source>
</evidence>
<keyword evidence="7" id="KW-0458">Lysosome</keyword>
<dbReference type="SUPFAM" id="SSF103473">
    <property type="entry name" value="MFS general substrate transporter"/>
    <property type="match status" value="1"/>
</dbReference>
<evidence type="ECO:0000256" key="19">
    <source>
        <dbReference type="ARBA" id="ARBA00044919"/>
    </source>
</evidence>
<comment type="catalytic activity">
    <reaction evidence="19">
        <text>L-alanyl-L-lysine(out) = L-alanyl-L-lysine(in)</text>
        <dbReference type="Rhea" id="RHEA:79415"/>
        <dbReference type="ChEBI" id="CHEBI:192470"/>
    </reaction>
</comment>
<comment type="catalytic activity">
    <reaction evidence="20">
        <text>L-lysyl-glycine(out) = L-lysyl-glycine(in)</text>
        <dbReference type="Rhea" id="RHEA:79407"/>
        <dbReference type="ChEBI" id="CHEBI:191202"/>
    </reaction>
</comment>
<comment type="catalytic activity">
    <reaction evidence="18">
        <text>L-histidyl-L-alpha-amino acid(out) = L-histidyl-L-alpha-amino acid(in)</text>
        <dbReference type="Rhea" id="RHEA:79379"/>
        <dbReference type="ChEBI" id="CHEBI:229964"/>
    </reaction>
</comment>
<comment type="catalytic activity">
    <reaction evidence="15">
        <text>L-arginyl-L-alpha-amino acid(out) = L-arginyl-L-alpha-amino acid(in)</text>
        <dbReference type="Rhea" id="RHEA:79371"/>
        <dbReference type="ChEBI" id="CHEBI:84315"/>
    </reaction>
</comment>
<dbReference type="PANTHER" id="PTHR23512">
    <property type="entry name" value="MAJOR FACILITATOR SUPERFAMILY DOMAIN-CONTAINING PROTEIN 1"/>
    <property type="match status" value="1"/>
</dbReference>
<comment type="catalytic activity">
    <reaction evidence="11">
        <text>L-alpha-aminoacyl-L-histidine(out) = L-alpha-aminoacyl-L-histidine(in)</text>
        <dbReference type="Rhea" id="RHEA:79375"/>
        <dbReference type="ChEBI" id="CHEBI:229967"/>
    </reaction>
</comment>
<keyword evidence="4 26" id="KW-0812">Transmembrane</keyword>
<evidence type="ECO:0000259" key="27">
    <source>
        <dbReference type="PROSITE" id="PS50850"/>
    </source>
</evidence>
<dbReference type="InterPro" id="IPR052187">
    <property type="entry name" value="MFSD1"/>
</dbReference>
<dbReference type="GO" id="GO:0005765">
    <property type="term" value="C:lysosomal membrane"/>
    <property type="evidence" value="ECO:0007669"/>
    <property type="project" value="UniProtKB-SubCell"/>
</dbReference>
<evidence type="ECO:0000256" key="22">
    <source>
        <dbReference type="ARBA" id="ARBA00045018"/>
    </source>
</evidence>
<feature type="transmembrane region" description="Helical" evidence="26">
    <location>
        <begin position="351"/>
        <end position="376"/>
    </location>
</feature>
<dbReference type="Proteomes" id="UP000092462">
    <property type="component" value="Unassembled WGS sequence"/>
</dbReference>
<evidence type="ECO:0000256" key="17">
    <source>
        <dbReference type="ARBA" id="ARBA00044903"/>
    </source>
</evidence>
<feature type="transmembrane region" description="Helical" evidence="26">
    <location>
        <begin position="208"/>
        <end position="230"/>
    </location>
</feature>
<evidence type="ECO:0000256" key="16">
    <source>
        <dbReference type="ARBA" id="ARBA00044900"/>
    </source>
</evidence>
<feature type="transmembrane region" description="Helical" evidence="26">
    <location>
        <begin position="112"/>
        <end position="135"/>
    </location>
</feature>
<dbReference type="PROSITE" id="PS50850">
    <property type="entry name" value="MFS"/>
    <property type="match status" value="1"/>
</dbReference>
<evidence type="ECO:0000256" key="21">
    <source>
        <dbReference type="ARBA" id="ARBA00044985"/>
    </source>
</evidence>
<comment type="catalytic activity">
    <reaction evidence="9">
        <text>L-histidyl-glycine(out) = L-histidyl-glycine(in)</text>
        <dbReference type="Rhea" id="RHEA:79395"/>
        <dbReference type="ChEBI" id="CHEBI:229957"/>
    </reaction>
</comment>
<feature type="domain" description="Major facilitator superfamily (MFS) profile" evidence="27">
    <location>
        <begin position="1"/>
        <end position="441"/>
    </location>
</feature>
<feature type="region of interest" description="Disordered" evidence="25">
    <location>
        <begin position="1"/>
        <end position="28"/>
    </location>
</feature>
<feature type="transmembrane region" description="Helical" evidence="26">
    <location>
        <begin position="79"/>
        <end position="100"/>
    </location>
</feature>
<accession>A0A1B0DB20</accession>
<comment type="catalytic activity">
    <reaction evidence="8">
        <text>L-lysyl-L-alanine(out) = L-lysyl-L-alanine(in)</text>
        <dbReference type="Rhea" id="RHEA:79399"/>
        <dbReference type="ChEBI" id="CHEBI:229954"/>
    </reaction>
</comment>
<feature type="transmembrane region" description="Helical" evidence="26">
    <location>
        <begin position="383"/>
        <end position="406"/>
    </location>
</feature>
<dbReference type="VEuPathDB" id="VectorBase:PPAI004917"/>
<evidence type="ECO:0000256" key="26">
    <source>
        <dbReference type="SAM" id="Phobius"/>
    </source>
</evidence>
<dbReference type="Pfam" id="PF07690">
    <property type="entry name" value="MFS_1"/>
    <property type="match status" value="1"/>
</dbReference>
<feature type="region of interest" description="Disordered" evidence="25">
    <location>
        <begin position="475"/>
        <end position="503"/>
    </location>
</feature>
<dbReference type="Gene3D" id="1.20.1250.20">
    <property type="entry name" value="MFS general substrate transporter like domains"/>
    <property type="match status" value="2"/>
</dbReference>
<reference evidence="28" key="1">
    <citation type="submission" date="2022-08" db="UniProtKB">
        <authorList>
            <consortium name="EnsemblMetazoa"/>
        </authorList>
    </citation>
    <scope>IDENTIFICATION</scope>
    <source>
        <strain evidence="28">Israel</strain>
    </source>
</reference>
<dbReference type="CDD" id="cd17340">
    <property type="entry name" value="MFS_MFSD1"/>
    <property type="match status" value="1"/>
</dbReference>
<organism evidence="28 29">
    <name type="scientific">Phlebotomus papatasi</name>
    <name type="common">Sandfly</name>
    <dbReference type="NCBI Taxonomy" id="29031"/>
    <lineage>
        <taxon>Eukaryota</taxon>
        <taxon>Metazoa</taxon>
        <taxon>Ecdysozoa</taxon>
        <taxon>Arthropoda</taxon>
        <taxon>Hexapoda</taxon>
        <taxon>Insecta</taxon>
        <taxon>Pterygota</taxon>
        <taxon>Neoptera</taxon>
        <taxon>Endopterygota</taxon>
        <taxon>Diptera</taxon>
        <taxon>Nematocera</taxon>
        <taxon>Psychodoidea</taxon>
        <taxon>Psychodidae</taxon>
        <taxon>Phlebotomus</taxon>
        <taxon>Phlebotomus</taxon>
    </lineage>
</organism>
<comment type="catalytic activity">
    <reaction evidence="10">
        <text>L-alpha-aminoacyl-L-arginine(out) = L-alpha-aminoacyl-L-arginine(in)</text>
        <dbReference type="Rhea" id="RHEA:79367"/>
        <dbReference type="ChEBI" id="CHEBI:229968"/>
    </reaction>
</comment>
<evidence type="ECO:0000256" key="18">
    <source>
        <dbReference type="ARBA" id="ARBA00044912"/>
    </source>
</evidence>
<keyword evidence="29" id="KW-1185">Reference proteome</keyword>
<evidence type="ECO:0000256" key="10">
    <source>
        <dbReference type="ARBA" id="ARBA00044881"/>
    </source>
</evidence>
<evidence type="ECO:0000256" key="13">
    <source>
        <dbReference type="ARBA" id="ARBA00044893"/>
    </source>
</evidence>
<dbReference type="AlphaFoldDB" id="A0A1B0DB20"/>
<feature type="transmembrane region" description="Helical" evidence="26">
    <location>
        <begin position="326"/>
        <end position="345"/>
    </location>
</feature>
<comment type="subunit">
    <text evidence="24">Homodimer. Interacts with lysosomal protein GLMP (via lumenal domain); the interaction starts while both proteins are still in the endoplasmic reticulum and is required for stabilization of MFSD1 in lysosomes but has no direct effect on its targeting to lysosomes or transporter activity.</text>
</comment>
<dbReference type="GO" id="GO:0022857">
    <property type="term" value="F:transmembrane transporter activity"/>
    <property type="evidence" value="ECO:0007669"/>
    <property type="project" value="InterPro"/>
</dbReference>
<evidence type="ECO:0000256" key="12">
    <source>
        <dbReference type="ARBA" id="ARBA00044891"/>
    </source>
</evidence>
<evidence type="ECO:0000256" key="25">
    <source>
        <dbReference type="SAM" id="MobiDB-lite"/>
    </source>
</evidence>
<feature type="compositionally biased region" description="Polar residues" evidence="25">
    <location>
        <begin position="478"/>
        <end position="488"/>
    </location>
</feature>